<sequence length="125" mass="13875">MEEKKVSTLFEEMRDDISNYISSSLELGKLEVYEKLSLGSAAISYGLIIAGIALVALFFALVTAALYLGELLQSLWVGFGIVAAFAVLVLLIMLLLKKYFNQKVTNGVIRFLMTQDDKDDKKSDK</sequence>
<dbReference type="EMBL" id="LT605205">
    <property type="protein sequence ID" value="SCD21242.1"/>
    <property type="molecule type" value="Genomic_DNA"/>
</dbReference>
<evidence type="ECO:0000313" key="2">
    <source>
        <dbReference type="EMBL" id="SCD21242.1"/>
    </source>
</evidence>
<keyword evidence="3" id="KW-1185">Reference proteome</keyword>
<name>A0A1R3T4X2_9BACT</name>
<dbReference type="KEGG" id="psac:PSM36_2439"/>
<keyword evidence="1" id="KW-0812">Transmembrane</keyword>
<dbReference type="Pfam" id="PF07332">
    <property type="entry name" value="Phage_holin_3_6"/>
    <property type="match status" value="1"/>
</dbReference>
<keyword evidence="1" id="KW-1133">Transmembrane helix</keyword>
<reference evidence="2 3" key="1">
    <citation type="submission" date="2016-08" db="EMBL/GenBank/DDBJ databases">
        <authorList>
            <person name="Seilhamer J.J."/>
        </authorList>
    </citation>
    <scope>NUCLEOTIDE SEQUENCE [LARGE SCALE GENOMIC DNA]</scope>
    <source>
        <strain evidence="2">M3/6</strain>
    </source>
</reference>
<protein>
    <recommendedName>
        <fullName evidence="4">Holin-X, holin superfamily III</fullName>
    </recommendedName>
</protein>
<evidence type="ECO:0000256" key="1">
    <source>
        <dbReference type="SAM" id="Phobius"/>
    </source>
</evidence>
<feature type="transmembrane region" description="Helical" evidence="1">
    <location>
        <begin position="45"/>
        <end position="69"/>
    </location>
</feature>
<dbReference type="AlphaFoldDB" id="A0A1R3T4X2"/>
<evidence type="ECO:0000313" key="3">
    <source>
        <dbReference type="Proteomes" id="UP000187464"/>
    </source>
</evidence>
<keyword evidence="1" id="KW-0472">Membrane</keyword>
<organism evidence="2 3">
    <name type="scientific">Proteiniphilum saccharofermentans</name>
    <dbReference type="NCBI Taxonomy" id="1642647"/>
    <lineage>
        <taxon>Bacteria</taxon>
        <taxon>Pseudomonadati</taxon>
        <taxon>Bacteroidota</taxon>
        <taxon>Bacteroidia</taxon>
        <taxon>Bacteroidales</taxon>
        <taxon>Dysgonomonadaceae</taxon>
        <taxon>Proteiniphilum</taxon>
    </lineage>
</organism>
<dbReference type="InterPro" id="IPR009937">
    <property type="entry name" value="Phage_holin_3_6"/>
</dbReference>
<dbReference type="Proteomes" id="UP000187464">
    <property type="component" value="Chromosome I"/>
</dbReference>
<feature type="transmembrane region" description="Helical" evidence="1">
    <location>
        <begin position="75"/>
        <end position="96"/>
    </location>
</feature>
<dbReference type="STRING" id="1642647.PSM36_2439"/>
<proteinExistence type="predicted"/>
<dbReference type="RefSeq" id="WP_076931092.1">
    <property type="nucleotide sequence ID" value="NZ_DAMBAO010000007.1"/>
</dbReference>
<evidence type="ECO:0008006" key="4">
    <source>
        <dbReference type="Google" id="ProtNLM"/>
    </source>
</evidence>
<accession>A0A1R3T4X2</accession>
<gene>
    <name evidence="2" type="ORF">PSM36_2439</name>
</gene>